<dbReference type="SUPFAM" id="SSF48371">
    <property type="entry name" value="ARM repeat"/>
    <property type="match status" value="1"/>
</dbReference>
<evidence type="ECO:0000259" key="4">
    <source>
        <dbReference type="Pfam" id="PF02854"/>
    </source>
</evidence>
<evidence type="ECO:0000313" key="6">
    <source>
        <dbReference type="Proteomes" id="UP000035740"/>
    </source>
</evidence>
<accession>A0A0J8AYE9</accession>
<feature type="domain" description="MIF4G" evidence="4">
    <location>
        <begin position="120"/>
        <end position="254"/>
    </location>
</feature>
<dbReference type="InterPro" id="IPR016024">
    <property type="entry name" value="ARM-type_fold"/>
</dbReference>
<evidence type="ECO:0000256" key="2">
    <source>
        <dbReference type="ARBA" id="ARBA00022540"/>
    </source>
</evidence>
<dbReference type="EMBL" id="KQ099402">
    <property type="protein sequence ID" value="KMS93746.1"/>
    <property type="molecule type" value="Genomic_DNA"/>
</dbReference>
<gene>
    <name evidence="5" type="ORF">BVRB_028380</name>
</gene>
<comment type="similarity">
    <text evidence="1">Belongs to the eukaryotic initiation factor 4G family.</text>
</comment>
<dbReference type="Gene3D" id="1.25.40.180">
    <property type="match status" value="1"/>
</dbReference>
<dbReference type="Gramene" id="KMS93746">
    <property type="protein sequence ID" value="KMS93746"/>
    <property type="gene ID" value="BVRB_028380"/>
</dbReference>
<dbReference type="OrthoDB" id="690208at2759"/>
<protein>
    <recommendedName>
        <fullName evidence="4">MIF4G domain-containing protein</fullName>
    </recommendedName>
</protein>
<organism evidence="5 6">
    <name type="scientific">Beta vulgaris subsp. vulgaris</name>
    <name type="common">Beet</name>
    <dbReference type="NCBI Taxonomy" id="3555"/>
    <lineage>
        <taxon>Eukaryota</taxon>
        <taxon>Viridiplantae</taxon>
        <taxon>Streptophyta</taxon>
        <taxon>Embryophyta</taxon>
        <taxon>Tracheophyta</taxon>
        <taxon>Spermatophyta</taxon>
        <taxon>Magnoliopsida</taxon>
        <taxon>eudicotyledons</taxon>
        <taxon>Gunneridae</taxon>
        <taxon>Pentapetalae</taxon>
        <taxon>Caryophyllales</taxon>
        <taxon>Chenopodiaceae</taxon>
        <taxon>Betoideae</taxon>
        <taxon>Beta</taxon>
    </lineage>
</organism>
<feature type="non-terminal residue" evidence="5">
    <location>
        <position position="1"/>
    </location>
</feature>
<name>A0A0J8AYE9_BETVV</name>
<dbReference type="Proteomes" id="UP000035740">
    <property type="component" value="Unassembled WGS sequence"/>
</dbReference>
<keyword evidence="2" id="KW-0396">Initiation factor</keyword>
<dbReference type="GO" id="GO:0003729">
    <property type="term" value="F:mRNA binding"/>
    <property type="evidence" value="ECO:0007669"/>
    <property type="project" value="TreeGrafter"/>
</dbReference>
<reference evidence="5 6" key="1">
    <citation type="journal article" date="2014" name="Nature">
        <title>The genome of the recently domesticated crop plant sugar beet (Beta vulgaris).</title>
        <authorList>
            <person name="Dohm J.C."/>
            <person name="Minoche A.E."/>
            <person name="Holtgrawe D."/>
            <person name="Capella-Gutierrez S."/>
            <person name="Zakrzewski F."/>
            <person name="Tafer H."/>
            <person name="Rupp O."/>
            <person name="Sorensen T.R."/>
            <person name="Stracke R."/>
            <person name="Reinhardt R."/>
            <person name="Goesmann A."/>
            <person name="Kraft T."/>
            <person name="Schulz B."/>
            <person name="Stadler P.F."/>
            <person name="Schmidt T."/>
            <person name="Gabaldon T."/>
            <person name="Lehrach H."/>
            <person name="Weisshaar B."/>
            <person name="Himmelbauer H."/>
        </authorList>
    </citation>
    <scope>NUCLEOTIDE SEQUENCE [LARGE SCALE GENOMIC DNA]</scope>
    <source>
        <tissue evidence="5">Taproot</tissue>
    </source>
</reference>
<dbReference type="AlphaFoldDB" id="A0A0J8AYE9"/>
<keyword evidence="6" id="KW-1185">Reference proteome</keyword>
<dbReference type="PANTHER" id="PTHR23253:SF9">
    <property type="entry name" value="EUKARYOTIC TRANSLATION INITIATION FACTOR 4 GAMMA 2"/>
    <property type="match status" value="1"/>
</dbReference>
<keyword evidence="3" id="KW-0648">Protein biosynthesis</keyword>
<dbReference type="Pfam" id="PF02854">
    <property type="entry name" value="MIF4G"/>
    <property type="match status" value="1"/>
</dbReference>
<dbReference type="InterPro" id="IPR003890">
    <property type="entry name" value="MIF4G-like_typ-3"/>
</dbReference>
<proteinExistence type="inferred from homology"/>
<dbReference type="GO" id="GO:0003743">
    <property type="term" value="F:translation initiation factor activity"/>
    <property type="evidence" value="ECO:0007669"/>
    <property type="project" value="UniProtKB-KW"/>
</dbReference>
<evidence type="ECO:0000256" key="3">
    <source>
        <dbReference type="ARBA" id="ARBA00022917"/>
    </source>
</evidence>
<evidence type="ECO:0000256" key="1">
    <source>
        <dbReference type="ARBA" id="ARBA00005775"/>
    </source>
</evidence>
<dbReference type="PANTHER" id="PTHR23253">
    <property type="entry name" value="EUKARYOTIC TRANSLATION INITIATION FACTOR 4 GAMMA"/>
    <property type="match status" value="1"/>
</dbReference>
<feature type="non-terminal residue" evidence="5">
    <location>
        <position position="254"/>
    </location>
</feature>
<dbReference type="GO" id="GO:0016281">
    <property type="term" value="C:eukaryotic translation initiation factor 4F complex"/>
    <property type="evidence" value="ECO:0007669"/>
    <property type="project" value="TreeGrafter"/>
</dbReference>
<evidence type="ECO:0000313" key="5">
    <source>
        <dbReference type="EMBL" id="KMS93746.1"/>
    </source>
</evidence>
<sequence>SSRKTYTIDEVLALRTKYTLCPKDLPDVSCVESGADDTLTWGLRSSSSASSSVTANSAQTEAKRTKLKVKISRSMEGPISAAPSASANTFDPDSESIVTPLSVSQNRWRPQASTGFPSTLKKLKGILNKLTVDKFDQLSQQFVQLVLTGCPTLVELREAVQLVFDKALEEMTFSDMYTKLVTLLSEKLPAIAAEHGDHPSKKATFKSIMLSMCQSEFEKAYLAVLPNQGEATTLDGAAQAELLRLKQRQRLLGN</sequence>